<dbReference type="OMA" id="IDVNWDP"/>
<feature type="region of interest" description="Disordered" evidence="2">
    <location>
        <begin position="122"/>
        <end position="167"/>
    </location>
</feature>
<evidence type="ECO:0000313" key="3">
    <source>
        <dbReference type="EMBL" id="PYI24611.1"/>
    </source>
</evidence>
<dbReference type="AlphaFoldDB" id="A0A2V5HLG4"/>
<organism evidence="3 4">
    <name type="scientific">Aspergillus violaceofuscus (strain CBS 115571)</name>
    <dbReference type="NCBI Taxonomy" id="1450538"/>
    <lineage>
        <taxon>Eukaryota</taxon>
        <taxon>Fungi</taxon>
        <taxon>Dikarya</taxon>
        <taxon>Ascomycota</taxon>
        <taxon>Pezizomycotina</taxon>
        <taxon>Eurotiomycetes</taxon>
        <taxon>Eurotiomycetidae</taxon>
        <taxon>Eurotiales</taxon>
        <taxon>Aspergillaceae</taxon>
        <taxon>Aspergillus</taxon>
    </lineage>
</organism>
<dbReference type="GO" id="GO:1990130">
    <property type="term" value="C:GATOR1 complex"/>
    <property type="evidence" value="ECO:0007669"/>
    <property type="project" value="TreeGrafter"/>
</dbReference>
<evidence type="ECO:0000313" key="4">
    <source>
        <dbReference type="Proteomes" id="UP000249829"/>
    </source>
</evidence>
<dbReference type="PANTHER" id="PTHR12991">
    <property type="entry name" value="NITROGEN PERMEASE REGULATOR 2/TUMOR SUPPRESSOR CANDIDATE 4"/>
    <property type="match status" value="1"/>
</dbReference>
<dbReference type="GO" id="GO:0005774">
    <property type="term" value="C:vacuolar membrane"/>
    <property type="evidence" value="ECO:0007669"/>
    <property type="project" value="TreeGrafter"/>
</dbReference>
<gene>
    <name evidence="3" type="ORF">BO99DRAFT_418217</name>
</gene>
<feature type="region of interest" description="Disordered" evidence="2">
    <location>
        <begin position="732"/>
        <end position="843"/>
    </location>
</feature>
<sequence length="890" mass="98589">MHKPSLAQIVHSALFPRPRASDPATFSAHITRNLVPEVRVETSTFYGSLDCIEAQYPGLDYSHGPHRMRLSRFPWHRRLFRAFDELGLTEAEISSLCRWEGTKSARERYEIEEGVKVRDTTADSIRPASPSPLPSVEVHYEDGPEPAKEPERRAEMPTPEVRTPSDVIDDRGIDCILEETVEEDYSEDEMESCGVELNHRLLAASAAREQGANVPLDEDWEQWLKEAGERGSYTDVVNAIRMGQPLGYLYDIPSSMPHMVNPNSSSSHPLFSPAPTVIMIKAIFYSKFDTQEGPKVVHQVPDGAIVPSAAAPSQPPFLTFSDISFFVIPRQELCGNLIQVCTNGYRILGYPICMKSLRYDRNEFIFNFCVVLAEEEDFSTYKSVVQKLADLMHGLEEQNGFLSRDHSKSGEGKVYSLCETLMEDLNNYCECMIPIDELNTLNIKLFPIYPAPPPVKAWQVPLFTVRYQTFMDENWDLTMQRIVPHINGVNSVRIISILADTDFSLTCRAIRHLLYYGCLFLLDIFSFSAIYAPTAQFSSTIAMNEDMQHECARYVNTSFASPVTAASATLAAGSDPDAVWPPVGDVLTTSSASVTAPSRTPSPTLLSNAVMATSSSVTVTASPAAVAAATATSVSSEPNPGTSPTRGPYDSRPVVDGAGLVSLYASLKQGQNVKQWYLHHSRELSHIDIRRFITFGVIKGFIYRVHKYAVATGQPAPPLKASALSHNYHYHQNHHNHHQSPAITPAGGGTLQIPISSGPSSRGPGTGTNSPYASSAGDEPAPIAQHNQNNQHPHPHPHPQHRQQQQQHHADGGREQHSTSVHSGSRPGTVVTLDNNEDDEDEDEIDDKTLAKYLDGMHCFDQICTELEISERELTARLKRFPGEVLIIHR</sequence>
<keyword evidence="4" id="KW-1185">Reference proteome</keyword>
<dbReference type="Pfam" id="PF06218">
    <property type="entry name" value="NPR2"/>
    <property type="match status" value="1"/>
</dbReference>
<evidence type="ECO:0000256" key="1">
    <source>
        <dbReference type="ARBA" id="ARBA00008433"/>
    </source>
</evidence>
<proteinExistence type="inferred from homology"/>
<dbReference type="GO" id="GO:1904262">
    <property type="term" value="P:negative regulation of TORC1 signaling"/>
    <property type="evidence" value="ECO:0007669"/>
    <property type="project" value="TreeGrafter"/>
</dbReference>
<accession>A0A2V5HLG4</accession>
<comment type="similarity">
    <text evidence="1">Belongs to the NPR2 family.</text>
</comment>
<evidence type="ECO:0000256" key="2">
    <source>
        <dbReference type="SAM" id="MobiDB-lite"/>
    </source>
</evidence>
<feature type="compositionally biased region" description="Basic and acidic residues" evidence="2">
    <location>
        <begin position="138"/>
        <end position="155"/>
    </location>
</feature>
<feature type="compositionally biased region" description="Low complexity" evidence="2">
    <location>
        <begin position="753"/>
        <end position="771"/>
    </location>
</feature>
<dbReference type="PANTHER" id="PTHR12991:SF10">
    <property type="entry name" value="GATOR COMPLEX PROTEIN NPRL2"/>
    <property type="match status" value="1"/>
</dbReference>
<reference evidence="3 4" key="1">
    <citation type="submission" date="2018-02" db="EMBL/GenBank/DDBJ databases">
        <title>The genomes of Aspergillus section Nigri reveals drivers in fungal speciation.</title>
        <authorList>
            <consortium name="DOE Joint Genome Institute"/>
            <person name="Vesth T.C."/>
            <person name="Nybo J."/>
            <person name="Theobald S."/>
            <person name="Brandl J."/>
            <person name="Frisvad J.C."/>
            <person name="Nielsen K.F."/>
            <person name="Lyhne E.K."/>
            <person name="Kogle M.E."/>
            <person name="Kuo A."/>
            <person name="Riley R."/>
            <person name="Clum A."/>
            <person name="Nolan M."/>
            <person name="Lipzen A."/>
            <person name="Salamov A."/>
            <person name="Henrissat B."/>
            <person name="Wiebenga A."/>
            <person name="De vries R.P."/>
            <person name="Grigoriev I.V."/>
            <person name="Mortensen U.H."/>
            <person name="Andersen M.R."/>
            <person name="Baker S.E."/>
        </authorList>
    </citation>
    <scope>NUCLEOTIDE SEQUENCE [LARGE SCALE GENOMIC DNA]</scope>
    <source>
        <strain evidence="3 4">CBS 115571</strain>
    </source>
</reference>
<dbReference type="Proteomes" id="UP000249829">
    <property type="component" value="Unassembled WGS sequence"/>
</dbReference>
<dbReference type="GO" id="GO:0010508">
    <property type="term" value="P:positive regulation of autophagy"/>
    <property type="evidence" value="ECO:0007669"/>
    <property type="project" value="TreeGrafter"/>
</dbReference>
<protein>
    <submittedName>
        <fullName evidence="3">NPR2-domain-containing protein</fullName>
    </submittedName>
</protein>
<dbReference type="GO" id="GO:0005096">
    <property type="term" value="F:GTPase activator activity"/>
    <property type="evidence" value="ECO:0007669"/>
    <property type="project" value="TreeGrafter"/>
</dbReference>
<feature type="compositionally biased region" description="Basic and acidic residues" evidence="2">
    <location>
        <begin position="808"/>
        <end position="817"/>
    </location>
</feature>
<dbReference type="STRING" id="1450538.A0A2V5HLG4"/>
<dbReference type="InterPro" id="IPR009348">
    <property type="entry name" value="NPR2-like"/>
</dbReference>
<name>A0A2V5HLG4_ASPV1</name>
<dbReference type="EMBL" id="KZ825101">
    <property type="protein sequence ID" value="PYI24611.1"/>
    <property type="molecule type" value="Genomic_DNA"/>
</dbReference>
<feature type="region of interest" description="Disordered" evidence="2">
    <location>
        <begin position="630"/>
        <end position="652"/>
    </location>
</feature>